<keyword evidence="2" id="KW-1015">Disulfide bond</keyword>
<dbReference type="EMBL" id="CM008977">
    <property type="protein sequence ID" value="PNW72463.1"/>
    <property type="molecule type" value="Genomic_DNA"/>
</dbReference>
<dbReference type="HOGENOM" id="CLU_169286_0_2_1"/>
<accession>A8JA98</accession>
<dbReference type="RefSeq" id="XP_001698874.1">
    <property type="nucleotide sequence ID" value="XM_001698822.2"/>
</dbReference>
<evidence type="ECO:0000256" key="4">
    <source>
        <dbReference type="SAM" id="MobiDB-lite"/>
    </source>
</evidence>
<dbReference type="AlphaFoldDB" id="A8JA98"/>
<dbReference type="InterPro" id="IPR013892">
    <property type="entry name" value="Cyt_c_biogenesis_Cmc1-like"/>
</dbReference>
<reference evidence="5 6" key="1">
    <citation type="journal article" date="2007" name="Science">
        <title>The Chlamydomonas genome reveals the evolution of key animal and plant functions.</title>
        <authorList>
            <person name="Merchant S.S."/>
            <person name="Prochnik S.E."/>
            <person name="Vallon O."/>
            <person name="Harris E.H."/>
            <person name="Karpowicz S.J."/>
            <person name="Witman G.B."/>
            <person name="Terry A."/>
            <person name="Salamov A."/>
            <person name="Fritz-Laylin L.K."/>
            <person name="Marechal-Drouard L."/>
            <person name="Marshall W.F."/>
            <person name="Qu L.H."/>
            <person name="Nelson D.R."/>
            <person name="Sanderfoot A.A."/>
            <person name="Spalding M.H."/>
            <person name="Kapitonov V.V."/>
            <person name="Ren Q."/>
            <person name="Ferris P."/>
            <person name="Lindquist E."/>
            <person name="Shapiro H."/>
            <person name="Lucas S.M."/>
            <person name="Grimwood J."/>
            <person name="Schmutz J."/>
            <person name="Cardol P."/>
            <person name="Cerutti H."/>
            <person name="Chanfreau G."/>
            <person name="Chen C.L."/>
            <person name="Cognat V."/>
            <person name="Croft M.T."/>
            <person name="Dent R."/>
            <person name="Dutcher S."/>
            <person name="Fernandez E."/>
            <person name="Fukuzawa H."/>
            <person name="Gonzalez-Ballester D."/>
            <person name="Gonzalez-Halphen D."/>
            <person name="Hallmann A."/>
            <person name="Hanikenne M."/>
            <person name="Hippler M."/>
            <person name="Inwood W."/>
            <person name="Jabbari K."/>
            <person name="Kalanon M."/>
            <person name="Kuras R."/>
            <person name="Lefebvre P.A."/>
            <person name="Lemaire S.D."/>
            <person name="Lobanov A.V."/>
            <person name="Lohr M."/>
            <person name="Manuell A."/>
            <person name="Meier I."/>
            <person name="Mets L."/>
            <person name="Mittag M."/>
            <person name="Mittelmeier T."/>
            <person name="Moroney J.V."/>
            <person name="Moseley J."/>
            <person name="Napoli C."/>
            <person name="Nedelcu A.M."/>
            <person name="Niyogi K."/>
            <person name="Novoselov S.V."/>
            <person name="Paulsen I.T."/>
            <person name="Pazour G."/>
            <person name="Purton S."/>
            <person name="Ral J.P."/>
            <person name="Riano-Pachon D.M."/>
            <person name="Riekhof W."/>
            <person name="Rymarquis L."/>
            <person name="Schroda M."/>
            <person name="Stern D."/>
            <person name="Umen J."/>
            <person name="Willows R."/>
            <person name="Wilson N."/>
            <person name="Zimmer S.L."/>
            <person name="Allmer J."/>
            <person name="Balk J."/>
            <person name="Bisova K."/>
            <person name="Chen C.J."/>
            <person name="Elias M."/>
            <person name="Gendler K."/>
            <person name="Hauser C."/>
            <person name="Lamb M.R."/>
            <person name="Ledford H."/>
            <person name="Long J.C."/>
            <person name="Minagawa J."/>
            <person name="Page M.D."/>
            <person name="Pan J."/>
            <person name="Pootakham W."/>
            <person name="Roje S."/>
            <person name="Rose A."/>
            <person name="Stahlberg E."/>
            <person name="Terauchi A.M."/>
            <person name="Yang P."/>
            <person name="Ball S."/>
            <person name="Bowler C."/>
            <person name="Dieckmann C.L."/>
            <person name="Gladyshev V.N."/>
            <person name="Green P."/>
            <person name="Jorgensen R."/>
            <person name="Mayfield S."/>
            <person name="Mueller-Roeber B."/>
            <person name="Rajamani S."/>
            <person name="Sayre R.T."/>
            <person name="Brokstein P."/>
            <person name="Dubchak I."/>
            <person name="Goodstein D."/>
            <person name="Hornick L."/>
            <person name="Huang Y.W."/>
            <person name="Jhaveri J."/>
            <person name="Luo Y."/>
            <person name="Martinez D."/>
            <person name="Ngau W.C."/>
            <person name="Otillar B."/>
            <person name="Poliakov A."/>
            <person name="Porter A."/>
            <person name="Szajkowski L."/>
            <person name="Werner G."/>
            <person name="Zhou K."/>
            <person name="Grigoriev I.V."/>
            <person name="Rokhsar D.S."/>
            <person name="Grossman A.R."/>
        </authorList>
    </citation>
    <scope>NUCLEOTIDE SEQUENCE [LARGE SCALE GENOMIC DNA]</scope>
    <source>
        <strain evidence="6">CC-503</strain>
    </source>
</reference>
<dbReference type="InParanoid" id="A8JA98"/>
<dbReference type="eggNOG" id="ENOG502S43J">
    <property type="taxonomic scope" value="Eukaryota"/>
</dbReference>
<dbReference type="Gramene" id="PNW72463">
    <property type="protein sequence ID" value="PNW72463"/>
    <property type="gene ID" value="CHLRE_16g682587v5"/>
</dbReference>
<evidence type="ECO:0000313" key="6">
    <source>
        <dbReference type="Proteomes" id="UP000006906"/>
    </source>
</evidence>
<dbReference type="GO" id="GO:0005739">
    <property type="term" value="C:mitochondrion"/>
    <property type="evidence" value="ECO:0000318"/>
    <property type="project" value="GO_Central"/>
</dbReference>
<dbReference type="STRING" id="3055.A8JA98"/>
<evidence type="ECO:0000256" key="3">
    <source>
        <dbReference type="RuleBase" id="RU364104"/>
    </source>
</evidence>
<keyword evidence="6" id="KW-1185">Reference proteome</keyword>
<dbReference type="Pfam" id="PF08583">
    <property type="entry name" value="Cmc1"/>
    <property type="match status" value="1"/>
</dbReference>
<feature type="region of interest" description="Disordered" evidence="4">
    <location>
        <begin position="54"/>
        <end position="104"/>
    </location>
</feature>
<dbReference type="FunCoup" id="A8JA98">
    <property type="interactions" value="420"/>
</dbReference>
<organism evidence="5 6">
    <name type="scientific">Chlamydomonas reinhardtii</name>
    <name type="common">Chlamydomonas smithii</name>
    <dbReference type="NCBI Taxonomy" id="3055"/>
    <lineage>
        <taxon>Eukaryota</taxon>
        <taxon>Viridiplantae</taxon>
        <taxon>Chlorophyta</taxon>
        <taxon>core chlorophytes</taxon>
        <taxon>Chlorophyceae</taxon>
        <taxon>CS clade</taxon>
        <taxon>Chlamydomonadales</taxon>
        <taxon>Chlamydomonadaceae</taxon>
        <taxon>Chlamydomonas</taxon>
    </lineage>
</organism>
<dbReference type="PaxDb" id="3055-EDO99156"/>
<dbReference type="GeneID" id="5724481"/>
<evidence type="ECO:0000313" key="5">
    <source>
        <dbReference type="EMBL" id="PNW72463.1"/>
    </source>
</evidence>
<proteinExistence type="inferred from homology"/>
<dbReference type="OMA" id="ICHEENP"/>
<dbReference type="KEGG" id="cre:CHLRE_16g682587v5"/>
<evidence type="ECO:0000256" key="1">
    <source>
        <dbReference type="ARBA" id="ARBA00007347"/>
    </source>
</evidence>
<comment type="similarity">
    <text evidence="1 3">Belongs to the CMC family.</text>
</comment>
<name>A8JA98_CHLRE</name>
<protein>
    <recommendedName>
        <fullName evidence="3">COX assembly mitochondrial protein</fullName>
    </recommendedName>
</protein>
<sequence>MHPALIPEKHPMCGKYMEALVQCRKEHPYRKFFGVCSEITWDLSVCLKEEKKVTREPRQKRYHEKWAAKREADKERMSQLRAEQGGEQVTSEAAGDSGLGRANE</sequence>
<comment type="subcellular location">
    <subcellularLocation>
        <location evidence="3">Mitochondrion</location>
    </subcellularLocation>
</comment>
<feature type="compositionally biased region" description="Basic and acidic residues" evidence="4">
    <location>
        <begin position="54"/>
        <end position="78"/>
    </location>
</feature>
<evidence type="ECO:0000256" key="2">
    <source>
        <dbReference type="ARBA" id="ARBA00023157"/>
    </source>
</evidence>
<dbReference type="OrthoDB" id="532630at2759"/>
<keyword evidence="3" id="KW-0496">Mitochondrion</keyword>
<gene>
    <name evidence="5" type="ORF">CHLRE_16g682587v5</name>
</gene>
<dbReference type="Proteomes" id="UP000006906">
    <property type="component" value="Chromosome 16"/>
</dbReference>